<dbReference type="PANTHER" id="PTHR48056">
    <property type="entry name" value="LRR RECEPTOR-LIKE SERINE/THREONINE-PROTEIN KINASE-RELATED"/>
    <property type="match status" value="1"/>
</dbReference>
<keyword evidence="4" id="KW-0325">Glycoprotein</keyword>
<comment type="subcellular location">
    <subcellularLocation>
        <location evidence="1">Nucleus</location>
    </subcellularLocation>
</comment>
<dbReference type="PROSITE" id="PS51450">
    <property type="entry name" value="LRR"/>
    <property type="match status" value="1"/>
</dbReference>
<protein>
    <recommendedName>
        <fullName evidence="6">Tify domain-containing protein</fullName>
    </recommendedName>
</protein>
<evidence type="ECO:0000256" key="2">
    <source>
        <dbReference type="ARBA" id="ARBA00022614"/>
    </source>
</evidence>
<evidence type="ECO:0000313" key="7">
    <source>
        <dbReference type="EMBL" id="KAI5420009.1"/>
    </source>
</evidence>
<feature type="domain" description="Tify" evidence="6">
    <location>
        <begin position="422"/>
        <end position="456"/>
    </location>
</feature>
<name>A0A9D5AV95_PEA</name>
<evidence type="ECO:0000256" key="5">
    <source>
        <dbReference type="ARBA" id="ARBA00023242"/>
    </source>
</evidence>
<dbReference type="FunFam" id="3.80.10.10:FF:000784">
    <property type="entry name" value="leucine-rich repeat receptor protein kinase EMS1"/>
    <property type="match status" value="1"/>
</dbReference>
<reference evidence="7 8" key="1">
    <citation type="journal article" date="2022" name="Nat. Genet.">
        <title>Improved pea reference genome and pan-genome highlight genomic features and evolutionary characteristics.</title>
        <authorList>
            <person name="Yang T."/>
            <person name="Liu R."/>
            <person name="Luo Y."/>
            <person name="Hu S."/>
            <person name="Wang D."/>
            <person name="Wang C."/>
            <person name="Pandey M.K."/>
            <person name="Ge S."/>
            <person name="Xu Q."/>
            <person name="Li N."/>
            <person name="Li G."/>
            <person name="Huang Y."/>
            <person name="Saxena R.K."/>
            <person name="Ji Y."/>
            <person name="Li M."/>
            <person name="Yan X."/>
            <person name="He Y."/>
            <person name="Liu Y."/>
            <person name="Wang X."/>
            <person name="Xiang C."/>
            <person name="Varshney R.K."/>
            <person name="Ding H."/>
            <person name="Gao S."/>
            <person name="Zong X."/>
        </authorList>
    </citation>
    <scope>NUCLEOTIDE SEQUENCE [LARGE SCALE GENOMIC DNA]</scope>
    <source>
        <strain evidence="7 8">cv. Zhongwan 6</strain>
    </source>
</reference>
<keyword evidence="8" id="KW-1185">Reference proteome</keyword>
<keyword evidence="3" id="KW-0677">Repeat</keyword>
<dbReference type="Gene3D" id="3.80.10.10">
    <property type="entry name" value="Ribonuclease Inhibitor"/>
    <property type="match status" value="2"/>
</dbReference>
<organism evidence="7 8">
    <name type="scientific">Pisum sativum</name>
    <name type="common">Garden pea</name>
    <name type="synonym">Lathyrus oleraceus</name>
    <dbReference type="NCBI Taxonomy" id="3888"/>
    <lineage>
        <taxon>Eukaryota</taxon>
        <taxon>Viridiplantae</taxon>
        <taxon>Streptophyta</taxon>
        <taxon>Embryophyta</taxon>
        <taxon>Tracheophyta</taxon>
        <taxon>Spermatophyta</taxon>
        <taxon>Magnoliopsida</taxon>
        <taxon>eudicotyledons</taxon>
        <taxon>Gunneridae</taxon>
        <taxon>Pentapetalae</taxon>
        <taxon>rosids</taxon>
        <taxon>fabids</taxon>
        <taxon>Fabales</taxon>
        <taxon>Fabaceae</taxon>
        <taxon>Papilionoideae</taxon>
        <taxon>50 kb inversion clade</taxon>
        <taxon>NPAAA clade</taxon>
        <taxon>Hologalegina</taxon>
        <taxon>IRL clade</taxon>
        <taxon>Fabeae</taxon>
        <taxon>Lathyrus</taxon>
    </lineage>
</organism>
<dbReference type="Pfam" id="PF00560">
    <property type="entry name" value="LRR_1"/>
    <property type="match status" value="4"/>
</dbReference>
<dbReference type="InterPro" id="IPR050647">
    <property type="entry name" value="Plant_LRR-RLKs"/>
</dbReference>
<dbReference type="Gramene" id="Psat04G0397800-T1">
    <property type="protein sequence ID" value="KAI5420009.1"/>
    <property type="gene ID" value="KIW84_043978"/>
</dbReference>
<gene>
    <name evidence="7" type="ORF">KIW84_043978</name>
</gene>
<evidence type="ECO:0000256" key="3">
    <source>
        <dbReference type="ARBA" id="ARBA00022737"/>
    </source>
</evidence>
<dbReference type="Pfam" id="PF16135">
    <property type="entry name" value="TDBD"/>
    <property type="match status" value="1"/>
</dbReference>
<dbReference type="GO" id="GO:0005634">
    <property type="term" value="C:nucleus"/>
    <property type="evidence" value="ECO:0007669"/>
    <property type="project" value="UniProtKB-SubCell"/>
</dbReference>
<keyword evidence="2" id="KW-0433">Leucine-rich repeat</keyword>
<dbReference type="InterPro" id="IPR011009">
    <property type="entry name" value="Kinase-like_dom_sf"/>
</dbReference>
<dbReference type="Proteomes" id="UP001058974">
    <property type="component" value="Chromosome 4"/>
</dbReference>
<dbReference type="InterPro" id="IPR032675">
    <property type="entry name" value="LRR_dom_sf"/>
</dbReference>
<dbReference type="Gene3D" id="3.30.200.20">
    <property type="entry name" value="Phosphorylase Kinase, domain 1"/>
    <property type="match status" value="1"/>
</dbReference>
<dbReference type="Pfam" id="PF13855">
    <property type="entry name" value="LRR_8"/>
    <property type="match status" value="1"/>
</dbReference>
<dbReference type="InterPro" id="IPR001611">
    <property type="entry name" value="Leu-rich_rpt"/>
</dbReference>
<dbReference type="FunFam" id="3.80.10.10:FF:001709">
    <property type="entry name" value="Uncharacterized protein"/>
    <property type="match status" value="1"/>
</dbReference>
<dbReference type="GO" id="GO:0033612">
    <property type="term" value="F:receptor serine/threonine kinase binding"/>
    <property type="evidence" value="ECO:0007669"/>
    <property type="project" value="TreeGrafter"/>
</dbReference>
<dbReference type="InterPro" id="IPR032308">
    <property type="entry name" value="TDBD"/>
</dbReference>
<dbReference type="PANTHER" id="PTHR48056:SF58">
    <property type="entry name" value="LEUCINE-RICH REPEAT RECEPTOR PROTEIN KINASE MSP1-LIKE ISOFORM X1"/>
    <property type="match status" value="1"/>
</dbReference>
<evidence type="ECO:0000313" key="8">
    <source>
        <dbReference type="Proteomes" id="UP001058974"/>
    </source>
</evidence>
<dbReference type="EMBL" id="JAMSHJ010000004">
    <property type="protein sequence ID" value="KAI5420009.1"/>
    <property type="molecule type" value="Genomic_DNA"/>
</dbReference>
<proteinExistence type="predicted"/>
<keyword evidence="5" id="KW-0539">Nucleus</keyword>
<evidence type="ECO:0000256" key="4">
    <source>
        <dbReference type="ARBA" id="ARBA00023180"/>
    </source>
</evidence>
<sequence>MENLKPLTKLDLSYNPLKCSIPKFIGKLKNLKILNLVFSELNGSVPSELGNCSNLTSVMLSFNSLSGSLPQELSGLPIRTFSAEKNLLHGPLPSWLGKWTNVDSRLLSAGQNWGLTSANRFSGVIPPELGNCSVMEHLSLSSNLLTGHIPEELCNAASLLEMDLDDDYLSGTIEKAFVNCKNLTQLVLMNNQIVGSIPKYLSELPLMVLDLDNNNFSGKIPSSLWNLSTLMEFSAANNHSEGSLPVEIGSAVILQRLVLSNNRLKGTIPIEIGSLQSLSVFNLNGNMLKGNIPMELGDCVSLTTLDLGNNQLNGKLVELSELWISKKQHDPEELSDTKLNSYLDQNLYFLSSSKSKEPFSINVEMFEQPLLKLTLVDILKATDNFIKTNIIRDGGFGTVYRATLSNGRDSTVGGNTEATYSRVLSAYEFEQHAGAKTRHPNNHVSLENGKPIYSIIHEIKTAPNSMPDEIIKNVAGASINEGTFQVRKESLLESNKRLE</sequence>
<accession>A0A9D5AV95</accession>
<evidence type="ECO:0000256" key="1">
    <source>
        <dbReference type="ARBA" id="ARBA00004123"/>
    </source>
</evidence>
<comment type="caution">
    <text evidence="7">The sequence shown here is derived from an EMBL/GenBank/DDBJ whole genome shotgun (WGS) entry which is preliminary data.</text>
</comment>
<evidence type="ECO:0000259" key="6">
    <source>
        <dbReference type="Pfam" id="PF16135"/>
    </source>
</evidence>
<dbReference type="AlphaFoldDB" id="A0A9D5AV95"/>
<dbReference type="SUPFAM" id="SSF52047">
    <property type="entry name" value="RNI-like"/>
    <property type="match status" value="1"/>
</dbReference>
<dbReference type="SUPFAM" id="SSF56112">
    <property type="entry name" value="Protein kinase-like (PK-like)"/>
    <property type="match status" value="1"/>
</dbReference>